<dbReference type="EMBL" id="JAQOWY010000289">
    <property type="protein sequence ID" value="KAK1845002.1"/>
    <property type="molecule type" value="Genomic_DNA"/>
</dbReference>
<evidence type="ECO:0000313" key="2">
    <source>
        <dbReference type="Proteomes" id="UP001243330"/>
    </source>
</evidence>
<comment type="caution">
    <text evidence="1">The sequence shown here is derived from an EMBL/GenBank/DDBJ whole genome shotgun (WGS) entry which is preliminary data.</text>
</comment>
<sequence>MAQAIRRSCEHAEQARLAIQLCAVHLASRCCQWDTSNERTSESVFQPVQALGLLVCAFRRARSQNPATTWDNT</sequence>
<dbReference type="AlphaFoldDB" id="A0AAD9AE96"/>
<dbReference type="Proteomes" id="UP001243330">
    <property type="component" value="Unassembled WGS sequence"/>
</dbReference>
<organism evidence="1 2">
    <name type="scientific">Colletotrichum chrysophilum</name>
    <dbReference type="NCBI Taxonomy" id="1836956"/>
    <lineage>
        <taxon>Eukaryota</taxon>
        <taxon>Fungi</taxon>
        <taxon>Dikarya</taxon>
        <taxon>Ascomycota</taxon>
        <taxon>Pezizomycotina</taxon>
        <taxon>Sordariomycetes</taxon>
        <taxon>Hypocreomycetidae</taxon>
        <taxon>Glomerellales</taxon>
        <taxon>Glomerellaceae</taxon>
        <taxon>Colletotrichum</taxon>
        <taxon>Colletotrichum gloeosporioides species complex</taxon>
    </lineage>
</organism>
<accession>A0AAD9AE96</accession>
<name>A0AAD9AE96_9PEZI</name>
<keyword evidence="2" id="KW-1185">Reference proteome</keyword>
<proteinExistence type="predicted"/>
<reference evidence="1" key="1">
    <citation type="submission" date="2023-01" db="EMBL/GenBank/DDBJ databases">
        <title>Colletotrichum chrysophilum M932 genome sequence.</title>
        <authorList>
            <person name="Baroncelli R."/>
        </authorList>
    </citation>
    <scope>NUCLEOTIDE SEQUENCE</scope>
    <source>
        <strain evidence="1">M932</strain>
    </source>
</reference>
<protein>
    <submittedName>
        <fullName evidence="1">Uncharacterized protein</fullName>
    </submittedName>
</protein>
<evidence type="ECO:0000313" key="1">
    <source>
        <dbReference type="EMBL" id="KAK1845002.1"/>
    </source>
</evidence>
<gene>
    <name evidence="1" type="ORF">CCHR01_12365</name>
</gene>